<dbReference type="Proteomes" id="UP001368318">
    <property type="component" value="Chromosome"/>
</dbReference>
<comment type="similarity">
    <text evidence="1">Belongs to the glycosyltransferase 2 family.</text>
</comment>
<dbReference type="InterPro" id="IPR029044">
    <property type="entry name" value="Nucleotide-diphossugar_trans"/>
</dbReference>
<dbReference type="PANTHER" id="PTHR43685">
    <property type="entry name" value="GLYCOSYLTRANSFERASE"/>
    <property type="match status" value="1"/>
</dbReference>
<evidence type="ECO:0000256" key="2">
    <source>
        <dbReference type="ARBA" id="ARBA00022676"/>
    </source>
</evidence>
<evidence type="ECO:0000256" key="1">
    <source>
        <dbReference type="ARBA" id="ARBA00006739"/>
    </source>
</evidence>
<dbReference type="Gene3D" id="3.90.550.10">
    <property type="entry name" value="Spore Coat Polysaccharide Biosynthesis Protein SpsA, Chain A"/>
    <property type="match status" value="1"/>
</dbReference>
<dbReference type="InterPro" id="IPR050834">
    <property type="entry name" value="Glycosyltransf_2"/>
</dbReference>
<reference evidence="6 7" key="1">
    <citation type="submission" date="2023-10" db="EMBL/GenBank/DDBJ databases">
        <title>Culture-based analysis of two novel bacteria associated with mangrove crab gills.</title>
        <authorList>
            <person name="Yang X."/>
            <person name="Garuglieri E."/>
            <person name="Van Goethem M.W."/>
            <person name="Fusi M."/>
            <person name="Marasco R."/>
            <person name="Daffonchio D.G."/>
        </authorList>
    </citation>
    <scope>NUCLEOTIDE SEQUENCE</scope>
    <source>
        <strain evidence="6">UG2-1</strain>
        <strain evidence="5">UG2-2</strain>
        <strain evidence="7">UG2_2</strain>
    </source>
</reference>
<proteinExistence type="inferred from homology"/>
<keyword evidence="3 6" id="KW-0808">Transferase</keyword>
<evidence type="ECO:0000313" key="7">
    <source>
        <dbReference type="Proteomes" id="UP001368318"/>
    </source>
</evidence>
<evidence type="ECO:0000313" key="6">
    <source>
        <dbReference type="EMBL" id="WXA13795.1"/>
    </source>
</evidence>
<dbReference type="InterPro" id="IPR001173">
    <property type="entry name" value="Glyco_trans_2-like"/>
</dbReference>
<evidence type="ECO:0000313" key="5">
    <source>
        <dbReference type="EMBL" id="WXA03784.1"/>
    </source>
</evidence>
<dbReference type="PANTHER" id="PTHR43685:SF5">
    <property type="entry name" value="GLYCOSYLTRANSFERASE EPSE-RELATED"/>
    <property type="match status" value="1"/>
</dbReference>
<dbReference type="SUPFAM" id="SSF53448">
    <property type="entry name" value="Nucleotide-diphospho-sugar transferases"/>
    <property type="match status" value="1"/>
</dbReference>
<dbReference type="EMBL" id="CP136925">
    <property type="protein sequence ID" value="WXA13795.1"/>
    <property type="molecule type" value="Genomic_DNA"/>
</dbReference>
<gene>
    <name evidence="6" type="ORF">R3L15_02745</name>
    <name evidence="5" type="ORF">R3L16_04650</name>
</gene>
<dbReference type="AlphaFoldDB" id="A0AAU6P8Q1"/>
<protein>
    <submittedName>
        <fullName evidence="6">Glycosyltransferase family 2 protein</fullName>
        <ecNumber evidence="6">2.4.-.-</ecNumber>
    </submittedName>
</protein>
<keyword evidence="7" id="KW-1185">Reference proteome</keyword>
<organism evidence="6">
    <name type="scientific">Mangrovimonas cancribranchiae</name>
    <dbReference type="NCBI Taxonomy" id="3080055"/>
    <lineage>
        <taxon>Bacteria</taxon>
        <taxon>Pseudomonadati</taxon>
        <taxon>Bacteroidota</taxon>
        <taxon>Flavobacteriia</taxon>
        <taxon>Flavobacteriales</taxon>
        <taxon>Flavobacteriaceae</taxon>
        <taxon>Mangrovimonas</taxon>
    </lineage>
</organism>
<sequence>MPELTVIMPVYNGEKHLEEAVNSVLNQTYTNFTLLVLNDNSSDSTPNILNRYKEQDHRVHVVSKTENQGPANLRNEGIKLAKTEFIALLDADDIALPTRFEKQIDFLKSNPDVGVCGTWFTVFGDKKEKVLKHAIDHEALKIQFLSSCGIGNPTVMFRKSVLGDLQFEHQYVPAEDYGLWSQLIAKTKFHNIPESLLRYRWHPGNISQTKKVNLIKSEILIKKRQLIHLGIDENDTNINYYLHAVSLKRKLPINDIKQVIEAAKTLKNLNLKYKYYNQELFKAHIDNILIRTIRNAKSYNMAFFNYLKKESGYFSKMPIIDKIVIFFKSLF</sequence>
<accession>A0AAU6P8Q1</accession>
<feature type="domain" description="Glycosyltransferase 2-like" evidence="4">
    <location>
        <begin position="5"/>
        <end position="137"/>
    </location>
</feature>
<dbReference type="GO" id="GO:0016757">
    <property type="term" value="F:glycosyltransferase activity"/>
    <property type="evidence" value="ECO:0007669"/>
    <property type="project" value="UniProtKB-KW"/>
</dbReference>
<name>A0AAU6P8Q1_9FLAO</name>
<dbReference type="EMBL" id="CP136924">
    <property type="protein sequence ID" value="WXA03784.1"/>
    <property type="molecule type" value="Genomic_DNA"/>
</dbReference>
<evidence type="ECO:0000256" key="3">
    <source>
        <dbReference type="ARBA" id="ARBA00022679"/>
    </source>
</evidence>
<keyword evidence="2 6" id="KW-0328">Glycosyltransferase</keyword>
<evidence type="ECO:0000259" key="4">
    <source>
        <dbReference type="Pfam" id="PF00535"/>
    </source>
</evidence>
<dbReference type="Pfam" id="PF00535">
    <property type="entry name" value="Glycos_transf_2"/>
    <property type="match status" value="1"/>
</dbReference>
<dbReference type="EC" id="2.4.-.-" evidence="6"/>
<dbReference type="CDD" id="cd00761">
    <property type="entry name" value="Glyco_tranf_GTA_type"/>
    <property type="match status" value="1"/>
</dbReference>
<dbReference type="RefSeq" id="WP_338733086.1">
    <property type="nucleotide sequence ID" value="NZ_CP136924.1"/>
</dbReference>
<dbReference type="KEGG" id="mcaa:R3L15_02745"/>